<evidence type="ECO:0000313" key="3">
    <source>
        <dbReference type="Proteomes" id="UP001163105"/>
    </source>
</evidence>
<evidence type="ECO:0000313" key="2">
    <source>
        <dbReference type="EMBL" id="KAJ6439180.1"/>
    </source>
</evidence>
<comment type="caution">
    <text evidence="2">The sequence shown here is derived from an EMBL/GenBank/DDBJ whole genome shotgun (WGS) entry which is preliminary data.</text>
</comment>
<reference evidence="2" key="1">
    <citation type="submission" date="2023-01" db="EMBL/GenBank/DDBJ databases">
        <title>The growth and conidiation of Purpureocillium lavendulum are regulated by nitrogen source and histone H3K14 acetylation.</title>
        <authorList>
            <person name="Tang P."/>
            <person name="Han J."/>
            <person name="Zhang C."/>
            <person name="Tang P."/>
            <person name="Qi F."/>
            <person name="Zhang K."/>
            <person name="Liang L."/>
        </authorList>
    </citation>
    <scope>NUCLEOTIDE SEQUENCE</scope>
    <source>
        <strain evidence="2">YMF1.00683</strain>
    </source>
</reference>
<feature type="compositionally biased region" description="Acidic residues" evidence="1">
    <location>
        <begin position="25"/>
        <end position="36"/>
    </location>
</feature>
<accession>A0AB34FIZ8</accession>
<keyword evidence="2" id="KW-0418">Kinase</keyword>
<dbReference type="AlphaFoldDB" id="A0AB34FIZ8"/>
<dbReference type="GO" id="GO:0016301">
    <property type="term" value="F:kinase activity"/>
    <property type="evidence" value="ECO:0007669"/>
    <property type="project" value="UniProtKB-KW"/>
</dbReference>
<evidence type="ECO:0000256" key="1">
    <source>
        <dbReference type="SAM" id="MobiDB-lite"/>
    </source>
</evidence>
<dbReference type="EMBL" id="JAQHRD010000007">
    <property type="protein sequence ID" value="KAJ6439180.1"/>
    <property type="molecule type" value="Genomic_DNA"/>
</dbReference>
<keyword evidence="2" id="KW-0808">Transferase</keyword>
<sequence length="144" mass="16026">MAPAKLPPMLPPGLPESSETPQAESADETSDSDVSDNTDNSDNWDGQPWEAAIPSVIIDMDDQLRNAIRQTFPDAQLQLRVFHINSNVVAYIKKWWKKAYESLDSDPDDVQESADALDVRELCRGNTKVKDMKNAKLGPLPNEC</sequence>
<feature type="compositionally biased region" description="Pro residues" evidence="1">
    <location>
        <begin position="1"/>
        <end position="14"/>
    </location>
</feature>
<feature type="region of interest" description="Disordered" evidence="1">
    <location>
        <begin position="1"/>
        <end position="50"/>
    </location>
</feature>
<proteinExistence type="predicted"/>
<protein>
    <submittedName>
        <fullName evidence="2">Kinase-like protein</fullName>
    </submittedName>
</protein>
<keyword evidence="3" id="KW-1185">Reference proteome</keyword>
<dbReference type="Proteomes" id="UP001163105">
    <property type="component" value="Unassembled WGS sequence"/>
</dbReference>
<name>A0AB34FIZ8_9HYPO</name>
<gene>
    <name evidence="2" type="ORF">O9K51_08592</name>
</gene>
<organism evidence="2 3">
    <name type="scientific">Purpureocillium lavendulum</name>
    <dbReference type="NCBI Taxonomy" id="1247861"/>
    <lineage>
        <taxon>Eukaryota</taxon>
        <taxon>Fungi</taxon>
        <taxon>Dikarya</taxon>
        <taxon>Ascomycota</taxon>
        <taxon>Pezizomycotina</taxon>
        <taxon>Sordariomycetes</taxon>
        <taxon>Hypocreomycetidae</taxon>
        <taxon>Hypocreales</taxon>
        <taxon>Ophiocordycipitaceae</taxon>
        <taxon>Purpureocillium</taxon>
    </lineage>
</organism>